<evidence type="ECO:0000256" key="7">
    <source>
        <dbReference type="ARBA" id="ARBA00022643"/>
    </source>
</evidence>
<feature type="binding site" evidence="12">
    <location>
        <begin position="315"/>
        <end position="319"/>
    </location>
    <ligand>
        <name>FMN</name>
        <dbReference type="ChEBI" id="CHEBI:58210"/>
    </ligand>
</feature>
<gene>
    <name evidence="12 15" type="primary">aroC</name>
    <name evidence="15" type="ORF">HAU20_05010</name>
    <name evidence="14" type="ORF">HAU43_07200</name>
</gene>
<keyword evidence="11 12" id="KW-0456">Lyase</keyword>
<keyword evidence="9 12" id="KW-0521">NADP</keyword>
<dbReference type="PANTHER" id="PTHR21085:SF0">
    <property type="entry name" value="CHORISMATE SYNTHASE"/>
    <property type="match status" value="1"/>
</dbReference>
<evidence type="ECO:0000256" key="3">
    <source>
        <dbReference type="ARBA" id="ARBA00011881"/>
    </source>
</evidence>
<keyword evidence="16" id="KW-1185">Reference proteome</keyword>
<feature type="binding site" evidence="12">
    <location>
        <position position="341"/>
    </location>
    <ligand>
        <name>FMN</name>
        <dbReference type="ChEBI" id="CHEBI:58210"/>
    </ligand>
</feature>
<evidence type="ECO:0000256" key="8">
    <source>
        <dbReference type="ARBA" id="ARBA00022827"/>
    </source>
</evidence>
<organism evidence="15 16">
    <name type="scientific">Weissella confusa</name>
    <name type="common">Lactobacillus confusus</name>
    <dbReference type="NCBI Taxonomy" id="1583"/>
    <lineage>
        <taxon>Bacteria</taxon>
        <taxon>Bacillati</taxon>
        <taxon>Bacillota</taxon>
        <taxon>Bacilli</taxon>
        <taxon>Lactobacillales</taxon>
        <taxon>Lactobacillaceae</taxon>
        <taxon>Weissella</taxon>
    </lineage>
</organism>
<comment type="pathway">
    <text evidence="1 12">Metabolic intermediate biosynthesis; chorismate biosynthesis; chorismate from D-erythrose 4-phosphate and phosphoenolpyruvate: step 7/7.</text>
</comment>
<dbReference type="NCBIfam" id="NF003793">
    <property type="entry name" value="PRK05382.1"/>
    <property type="match status" value="1"/>
</dbReference>
<name>A0A4Z0RJ45_WEICO</name>
<dbReference type="CDD" id="cd07304">
    <property type="entry name" value="Chorismate_synthase"/>
    <property type="match status" value="1"/>
</dbReference>
<keyword evidence="5 12" id="KW-0028">Amino-acid biosynthesis</keyword>
<reference evidence="15" key="1">
    <citation type="submission" date="2020-02" db="EMBL/GenBank/DDBJ databases">
        <authorList>
            <person name="Fontana A."/>
            <person name="Patrone V."/>
            <person name="Morelli L."/>
        </authorList>
    </citation>
    <scope>NUCLEOTIDE SEQUENCE</scope>
    <source>
        <strain evidence="14">CCUG 30943</strain>
        <strain evidence="15">CCUG 43002</strain>
    </source>
</reference>
<dbReference type="HAMAP" id="MF_00300">
    <property type="entry name" value="Chorismate_synth"/>
    <property type="match status" value="1"/>
</dbReference>
<evidence type="ECO:0000256" key="12">
    <source>
        <dbReference type="HAMAP-Rule" id="MF_00300"/>
    </source>
</evidence>
<dbReference type="EMBL" id="JAAOCX010000008">
    <property type="protein sequence ID" value="MBJ7632870.1"/>
    <property type="molecule type" value="Genomic_DNA"/>
</dbReference>
<evidence type="ECO:0000256" key="5">
    <source>
        <dbReference type="ARBA" id="ARBA00022605"/>
    </source>
</evidence>
<keyword evidence="8 12" id="KW-0274">FAD</keyword>
<dbReference type="PIRSF" id="PIRSF001456">
    <property type="entry name" value="Chorismate_synth"/>
    <property type="match status" value="1"/>
</dbReference>
<evidence type="ECO:0000256" key="1">
    <source>
        <dbReference type="ARBA" id="ARBA00005044"/>
    </source>
</evidence>
<dbReference type="SUPFAM" id="SSF103263">
    <property type="entry name" value="Chorismate synthase, AroC"/>
    <property type="match status" value="1"/>
</dbReference>
<comment type="subunit">
    <text evidence="3 12">Homotetramer.</text>
</comment>
<dbReference type="AlphaFoldDB" id="A0A4Z0RJ45"/>
<feature type="region of interest" description="Disordered" evidence="13">
    <location>
        <begin position="87"/>
        <end position="108"/>
    </location>
</feature>
<dbReference type="InterPro" id="IPR035904">
    <property type="entry name" value="Chorismate_synth_AroC_sf"/>
</dbReference>
<dbReference type="EC" id="4.2.3.5" evidence="4 12"/>
<comment type="similarity">
    <text evidence="2 12">Belongs to the chorismate synthase family.</text>
</comment>
<comment type="catalytic activity">
    <reaction evidence="12">
        <text>5-O-(1-carboxyvinyl)-3-phosphoshikimate = chorismate + phosphate</text>
        <dbReference type="Rhea" id="RHEA:21020"/>
        <dbReference type="ChEBI" id="CHEBI:29748"/>
        <dbReference type="ChEBI" id="CHEBI:43474"/>
        <dbReference type="ChEBI" id="CHEBI:57701"/>
        <dbReference type="EC" id="4.2.3.5"/>
    </reaction>
</comment>
<feature type="binding site" evidence="12">
    <location>
        <position position="39"/>
    </location>
    <ligand>
        <name>NADP(+)</name>
        <dbReference type="ChEBI" id="CHEBI:58349"/>
    </ligand>
</feature>
<evidence type="ECO:0000256" key="6">
    <source>
        <dbReference type="ARBA" id="ARBA00022630"/>
    </source>
</evidence>
<comment type="function">
    <text evidence="12">Catalyzes the anti-1,4-elimination of the C-3 phosphate and the C-6 proR hydrogen from 5-enolpyruvylshikimate-3-phosphate (EPSP) to yield chorismate, which is the branch point compound that serves as the starting substrate for the three terminal pathways of aromatic amino acid biosynthesis. This reaction introduces a second double bond into the aromatic ring system.</text>
</comment>
<evidence type="ECO:0000256" key="13">
    <source>
        <dbReference type="SAM" id="MobiDB-lite"/>
    </source>
</evidence>
<evidence type="ECO:0000256" key="11">
    <source>
        <dbReference type="ARBA" id="ARBA00023239"/>
    </source>
</evidence>
<dbReference type="InterPro" id="IPR000453">
    <property type="entry name" value="Chorismate_synth"/>
</dbReference>
<feature type="binding site" evidence="12">
    <location>
        <begin position="131"/>
        <end position="133"/>
    </location>
    <ligand>
        <name>FMN</name>
        <dbReference type="ChEBI" id="CHEBI:58210"/>
    </ligand>
</feature>
<accession>A0A4Z0RJ45</accession>
<dbReference type="GO" id="GO:0005829">
    <property type="term" value="C:cytosol"/>
    <property type="evidence" value="ECO:0007669"/>
    <property type="project" value="TreeGrafter"/>
</dbReference>
<dbReference type="GO" id="GO:0009073">
    <property type="term" value="P:aromatic amino acid family biosynthetic process"/>
    <property type="evidence" value="ECO:0007669"/>
    <property type="project" value="UniProtKB-KW"/>
</dbReference>
<evidence type="ECO:0000313" key="15">
    <source>
        <dbReference type="EMBL" id="MBJ7638748.1"/>
    </source>
</evidence>
<keyword evidence="7 12" id="KW-0288">FMN</keyword>
<feature type="binding site" evidence="12">
    <location>
        <position position="300"/>
    </location>
    <ligand>
        <name>FMN</name>
        <dbReference type="ChEBI" id="CHEBI:58210"/>
    </ligand>
</feature>
<dbReference type="Gene3D" id="3.60.150.10">
    <property type="entry name" value="Chorismate synthase AroC"/>
    <property type="match status" value="1"/>
</dbReference>
<dbReference type="PROSITE" id="PS00788">
    <property type="entry name" value="CHORISMATE_SYNTHASE_2"/>
    <property type="match status" value="1"/>
</dbReference>
<comment type="caution">
    <text evidence="15">The sequence shown here is derived from an EMBL/GenBank/DDBJ whole genome shotgun (WGS) entry which is preliminary data.</text>
</comment>
<evidence type="ECO:0000313" key="14">
    <source>
        <dbReference type="EMBL" id="MBJ7632870.1"/>
    </source>
</evidence>
<protein>
    <recommendedName>
        <fullName evidence="4 12">Chorismate synthase</fullName>
        <shortName evidence="12">CS</shortName>
        <ecNumber evidence="4 12">4.2.3.5</ecNumber>
    </recommendedName>
    <alternativeName>
        <fullName evidence="12">5-enolpyruvylshikimate-3-phosphate phospholyase</fullName>
    </alternativeName>
</protein>
<evidence type="ECO:0000313" key="16">
    <source>
        <dbReference type="Proteomes" id="UP000728106"/>
    </source>
</evidence>
<dbReference type="NCBIfam" id="TIGR00033">
    <property type="entry name" value="aroC"/>
    <property type="match status" value="1"/>
</dbReference>
<dbReference type="Pfam" id="PF01264">
    <property type="entry name" value="Chorismate_synt"/>
    <property type="match status" value="1"/>
</dbReference>
<keyword evidence="6 12" id="KW-0285">Flavoprotein</keyword>
<keyword evidence="10 12" id="KW-0057">Aromatic amino acid biosynthesis</keyword>
<dbReference type="GO" id="GO:0004107">
    <property type="term" value="F:chorismate synthase activity"/>
    <property type="evidence" value="ECO:0007669"/>
    <property type="project" value="UniProtKB-UniRule"/>
</dbReference>
<sequence length="392" mass="42820">MRYMTAGESHGPEEVAIIEGIPAGLHLTQEDINTELARRQHAAGRGQRQVIETDTVTIMGGVRHQVTLGSPIALNVHNDDHNHWTKIMDPNTPADEENSKRKVMRPRPGHADLVGGMKYRHAADLRNVLERSSARETVMRVAVGAVAKRLLAELGIDVHGFVLNIGPVRADAGQIAQYKTLAELRAVTESFPTRTLDAETDEKVRTLLDDTKRDYNTVGGTVQVIATGVPVGLGSYVSADTKLDAKIARAIIGINAFKGVEFGGGFENAEKFGSEVMDEIYWSEERGFYRGSNNLGGFEGGMTNGEPVVVKGVVKPIPTLYRPMQSVDIDTHENHRASVERSDTTAVTAAAVIAEHMVAIELATAILDKFDTDNMDRLKEQLAAYRAEIKNF</sequence>
<dbReference type="GO" id="GO:0010181">
    <property type="term" value="F:FMN binding"/>
    <property type="evidence" value="ECO:0007669"/>
    <property type="project" value="TreeGrafter"/>
</dbReference>
<dbReference type="Proteomes" id="UP000728106">
    <property type="component" value="Unassembled WGS sequence"/>
</dbReference>
<feature type="binding site" evidence="12">
    <location>
        <position position="45"/>
    </location>
    <ligand>
        <name>NADP(+)</name>
        <dbReference type="ChEBI" id="CHEBI:58349"/>
    </ligand>
</feature>
<evidence type="ECO:0000256" key="4">
    <source>
        <dbReference type="ARBA" id="ARBA00013036"/>
    </source>
</evidence>
<proteinExistence type="inferred from homology"/>
<dbReference type="FunFam" id="3.60.150.10:FF:000002">
    <property type="entry name" value="Chorismate synthase"/>
    <property type="match status" value="1"/>
</dbReference>
<feature type="binding site" evidence="12">
    <location>
        <begin position="255"/>
        <end position="256"/>
    </location>
    <ligand>
        <name>FMN</name>
        <dbReference type="ChEBI" id="CHEBI:58210"/>
    </ligand>
</feature>
<evidence type="ECO:0000256" key="9">
    <source>
        <dbReference type="ARBA" id="ARBA00022857"/>
    </source>
</evidence>
<dbReference type="GO" id="GO:0008652">
    <property type="term" value="P:amino acid biosynthetic process"/>
    <property type="evidence" value="ECO:0007669"/>
    <property type="project" value="UniProtKB-KW"/>
</dbReference>
<comment type="cofactor">
    <cofactor evidence="12">
        <name>FMNH2</name>
        <dbReference type="ChEBI" id="CHEBI:57618"/>
    </cofactor>
    <text evidence="12">Reduced FMN (FMNH(2)).</text>
</comment>
<dbReference type="EMBL" id="JAAOCP010000005">
    <property type="protein sequence ID" value="MBJ7638748.1"/>
    <property type="molecule type" value="Genomic_DNA"/>
</dbReference>
<dbReference type="InterPro" id="IPR020541">
    <property type="entry name" value="Chorismate_synthase_CS"/>
</dbReference>
<dbReference type="RefSeq" id="WP_004560388.1">
    <property type="nucleotide sequence ID" value="NZ_CP168413.1"/>
</dbReference>
<reference evidence="15 16" key="2">
    <citation type="journal article" date="2021" name="Int. J. Food Microbiol.">
        <title>Safety demonstration of a microbial species for use in the food chain: Weissella confusa.</title>
        <authorList>
            <person name="Bourdichon F."/>
            <person name="Patrone V."/>
            <person name="Fontana A."/>
            <person name="Milani G."/>
            <person name="Morelli L."/>
        </authorList>
    </citation>
    <scope>NUCLEOTIDE SEQUENCE [LARGE SCALE GENOMIC DNA]</scope>
    <source>
        <strain evidence="14">CCUG 30943</strain>
        <strain evidence="15 16">CCUG 43002</strain>
    </source>
</reference>
<dbReference type="Proteomes" id="UP000808038">
    <property type="component" value="Unassembled WGS sequence"/>
</dbReference>
<evidence type="ECO:0000256" key="2">
    <source>
        <dbReference type="ARBA" id="ARBA00008014"/>
    </source>
</evidence>
<dbReference type="GO" id="GO:0009423">
    <property type="term" value="P:chorismate biosynthetic process"/>
    <property type="evidence" value="ECO:0007669"/>
    <property type="project" value="UniProtKB-UniRule"/>
</dbReference>
<evidence type="ECO:0000256" key="10">
    <source>
        <dbReference type="ARBA" id="ARBA00023141"/>
    </source>
</evidence>
<dbReference type="PANTHER" id="PTHR21085">
    <property type="entry name" value="CHORISMATE SYNTHASE"/>
    <property type="match status" value="1"/>
</dbReference>